<dbReference type="SMART" id="SM00052">
    <property type="entry name" value="EAL"/>
    <property type="match status" value="1"/>
</dbReference>
<dbReference type="Proteomes" id="UP000318102">
    <property type="component" value="Unassembled WGS sequence"/>
</dbReference>
<dbReference type="AlphaFoldDB" id="A0A559J3U7"/>
<feature type="domain" description="GGDEF" evidence="2">
    <location>
        <begin position="141"/>
        <end position="279"/>
    </location>
</feature>
<evidence type="ECO:0000313" key="4">
    <source>
        <dbReference type="Proteomes" id="UP000318102"/>
    </source>
</evidence>
<feature type="domain" description="EAL" evidence="1">
    <location>
        <begin position="288"/>
        <end position="541"/>
    </location>
</feature>
<dbReference type="InterPro" id="IPR029787">
    <property type="entry name" value="Nucleotide_cyclase"/>
</dbReference>
<accession>A0A559J3U7</accession>
<dbReference type="InterPro" id="IPR001633">
    <property type="entry name" value="EAL_dom"/>
</dbReference>
<gene>
    <name evidence="3" type="ORF">FPZ44_03990</name>
</gene>
<dbReference type="Pfam" id="PF00563">
    <property type="entry name" value="EAL"/>
    <property type="match status" value="1"/>
</dbReference>
<dbReference type="PANTHER" id="PTHR44757:SF2">
    <property type="entry name" value="BIOFILM ARCHITECTURE MAINTENANCE PROTEIN MBAA"/>
    <property type="match status" value="1"/>
</dbReference>
<dbReference type="EMBL" id="VNJK01000001">
    <property type="protein sequence ID" value="TVX94560.1"/>
    <property type="molecule type" value="Genomic_DNA"/>
</dbReference>
<dbReference type="InterPro" id="IPR000014">
    <property type="entry name" value="PAS"/>
</dbReference>
<keyword evidence="4" id="KW-1185">Reference proteome</keyword>
<dbReference type="OrthoDB" id="9759607at2"/>
<dbReference type="InterPro" id="IPR043128">
    <property type="entry name" value="Rev_trsase/Diguanyl_cyclase"/>
</dbReference>
<dbReference type="Gene3D" id="3.30.70.270">
    <property type="match status" value="1"/>
</dbReference>
<dbReference type="NCBIfam" id="TIGR00254">
    <property type="entry name" value="GGDEF"/>
    <property type="match status" value="1"/>
</dbReference>
<dbReference type="InterPro" id="IPR052155">
    <property type="entry name" value="Biofilm_reg_signaling"/>
</dbReference>
<dbReference type="InterPro" id="IPR035919">
    <property type="entry name" value="EAL_sf"/>
</dbReference>
<dbReference type="InterPro" id="IPR000160">
    <property type="entry name" value="GGDEF_dom"/>
</dbReference>
<proteinExistence type="predicted"/>
<dbReference type="PANTHER" id="PTHR44757">
    <property type="entry name" value="DIGUANYLATE CYCLASE DGCP"/>
    <property type="match status" value="1"/>
</dbReference>
<dbReference type="CDD" id="cd00130">
    <property type="entry name" value="PAS"/>
    <property type="match status" value="1"/>
</dbReference>
<dbReference type="SUPFAM" id="SSF55073">
    <property type="entry name" value="Nucleotide cyclase"/>
    <property type="match status" value="1"/>
</dbReference>
<dbReference type="PROSITE" id="PS50887">
    <property type="entry name" value="GGDEF"/>
    <property type="match status" value="1"/>
</dbReference>
<dbReference type="CDD" id="cd01949">
    <property type="entry name" value="GGDEF"/>
    <property type="match status" value="1"/>
</dbReference>
<dbReference type="SUPFAM" id="SSF141868">
    <property type="entry name" value="EAL domain-like"/>
    <property type="match status" value="1"/>
</dbReference>
<dbReference type="CDD" id="cd01948">
    <property type="entry name" value="EAL"/>
    <property type="match status" value="1"/>
</dbReference>
<sequence>MSTKGHIVATNRAFRDLIGVKEHQPLTDEGIIVPTYLPCFREKFGQVLKDKHNVTIEVKGLHYEGYPQDWFVHIHQPLDFEQEQETGCVIYIQDHYAKRHMAEEIHYMSYYDDMTGLPNRRKLMQHINDLLRMAKEKDESIYISVLYMDIDRFKRINDTFGPDFGDMLLLQIAERLLRKMNPHDVLARMEGDEFACVLTTVKSDQHVAEQARQLLRMMDEPFLLRDIPVHVAMSIGVTIYSEDGGRIQQEDAASLVKKAVSAMSKVKEQGKNSFLFYTPEMDVVSLERLTLEHEMRNALLNNEYELYYQPQVEMNTERIIGMEALIRWNHPHKGRIPPGEFIPLAEESGFIVTLGEWVLEQACIQNKRWQDAGLPPIPVSVNLSVRQFEQKNLMEVVQEVLRRTGLPPQYLELEITETMTLDVDRASKVLSQLKQMGVSISIDDFGTGYSSLHYLKNFPIHRLKIDRSFVRDLEHDPNDAAIVSAIIALGHTMNIHVIAEGVENTGQLRFLQEHACDEIQGYYFSPPIPVPEIEMMLQDQLVS</sequence>
<dbReference type="PROSITE" id="PS50883">
    <property type="entry name" value="EAL"/>
    <property type="match status" value="1"/>
</dbReference>
<organism evidence="3 4">
    <name type="scientific">Paenibacillus agilis</name>
    <dbReference type="NCBI Taxonomy" id="3020863"/>
    <lineage>
        <taxon>Bacteria</taxon>
        <taxon>Bacillati</taxon>
        <taxon>Bacillota</taxon>
        <taxon>Bacilli</taxon>
        <taxon>Bacillales</taxon>
        <taxon>Paenibacillaceae</taxon>
        <taxon>Paenibacillus</taxon>
    </lineage>
</organism>
<name>A0A559J3U7_9BACL</name>
<dbReference type="Pfam" id="PF00990">
    <property type="entry name" value="GGDEF"/>
    <property type="match status" value="1"/>
</dbReference>
<dbReference type="FunFam" id="3.20.20.450:FF:000001">
    <property type="entry name" value="Cyclic di-GMP phosphodiesterase yahA"/>
    <property type="match status" value="1"/>
</dbReference>
<dbReference type="Gene3D" id="3.20.20.450">
    <property type="entry name" value="EAL domain"/>
    <property type="match status" value="1"/>
</dbReference>
<evidence type="ECO:0000259" key="1">
    <source>
        <dbReference type="PROSITE" id="PS50883"/>
    </source>
</evidence>
<reference evidence="3 4" key="1">
    <citation type="submission" date="2019-07" db="EMBL/GenBank/DDBJ databases">
        <authorList>
            <person name="Kim J."/>
        </authorList>
    </citation>
    <scope>NUCLEOTIDE SEQUENCE [LARGE SCALE GENOMIC DNA]</scope>
    <source>
        <strain evidence="3 4">N4</strain>
    </source>
</reference>
<evidence type="ECO:0000313" key="3">
    <source>
        <dbReference type="EMBL" id="TVX94560.1"/>
    </source>
</evidence>
<protein>
    <submittedName>
        <fullName evidence="3">GGDEF domain-containing protein</fullName>
    </submittedName>
</protein>
<comment type="caution">
    <text evidence="3">The sequence shown here is derived from an EMBL/GenBank/DDBJ whole genome shotgun (WGS) entry which is preliminary data.</text>
</comment>
<evidence type="ECO:0000259" key="2">
    <source>
        <dbReference type="PROSITE" id="PS50887"/>
    </source>
</evidence>
<dbReference type="SMART" id="SM00267">
    <property type="entry name" value="GGDEF"/>
    <property type="match status" value="1"/>
</dbReference>